<comment type="similarity">
    <text evidence="1">Belongs to the DeoC/FbaB aldolase family. DeoC type 1 subfamily.</text>
</comment>
<keyword evidence="5" id="KW-0704">Schiff base</keyword>
<evidence type="ECO:0000256" key="2">
    <source>
        <dbReference type="ARBA" id="ARBA00012515"/>
    </source>
</evidence>
<dbReference type="EC" id="4.1.2.4" evidence="2"/>
<dbReference type="InterPro" id="IPR028581">
    <property type="entry name" value="DeoC_typeI"/>
</dbReference>
<reference evidence="8" key="1">
    <citation type="submission" date="2021-06" db="EMBL/GenBank/DDBJ databases">
        <authorList>
            <consortium name="DOE Joint Genome Institute"/>
            <person name="Mondo S.J."/>
            <person name="Amses K.R."/>
            <person name="Simmons D.R."/>
            <person name="Longcore J.E."/>
            <person name="Seto K."/>
            <person name="Alves G.H."/>
            <person name="Bonds A.E."/>
            <person name="Quandt C.A."/>
            <person name="Davis W.J."/>
            <person name="Chang Y."/>
            <person name="Letcher P.M."/>
            <person name="Powell M.J."/>
            <person name="Kuo A."/>
            <person name="Labutti K."/>
            <person name="Pangilinan J."/>
            <person name="Andreopoulos W."/>
            <person name="Tritt A."/>
            <person name="Riley R."/>
            <person name="Hundley H."/>
            <person name="Johnson J."/>
            <person name="Lipzen A."/>
            <person name="Barry K."/>
            <person name="Berbee M.L."/>
            <person name="Buchler N.E."/>
            <person name="Grigoriev I.V."/>
            <person name="Spatafora J.W."/>
            <person name="Stajich J.E."/>
            <person name="James T.Y."/>
        </authorList>
    </citation>
    <scope>NUCLEOTIDE SEQUENCE</scope>
    <source>
        <strain evidence="8">AG</strain>
    </source>
</reference>
<dbReference type="Pfam" id="PF01791">
    <property type="entry name" value="DeoC"/>
    <property type="match status" value="1"/>
</dbReference>
<dbReference type="Gene3D" id="3.20.20.70">
    <property type="entry name" value="Aldolase class I"/>
    <property type="match status" value="1"/>
</dbReference>
<dbReference type="InterPro" id="IPR002915">
    <property type="entry name" value="DeoC/FbaB/LacD_aldolase"/>
</dbReference>
<keyword evidence="3" id="KW-0963">Cytoplasm</keyword>
<dbReference type="InterPro" id="IPR013785">
    <property type="entry name" value="Aldolase_TIM"/>
</dbReference>
<dbReference type="SUPFAM" id="SSF51569">
    <property type="entry name" value="Aldolase"/>
    <property type="match status" value="1"/>
</dbReference>
<dbReference type="GeneID" id="75911221"/>
<evidence type="ECO:0000256" key="4">
    <source>
        <dbReference type="ARBA" id="ARBA00023239"/>
    </source>
</evidence>
<keyword evidence="4" id="KW-0456">Lyase</keyword>
<dbReference type="EMBL" id="MU620895">
    <property type="protein sequence ID" value="KAI8583677.1"/>
    <property type="molecule type" value="Genomic_DNA"/>
</dbReference>
<proteinExistence type="inferred from homology"/>
<accession>A0AAD5EI01</accession>
<dbReference type="GO" id="GO:0016052">
    <property type="term" value="P:carbohydrate catabolic process"/>
    <property type="evidence" value="ECO:0007669"/>
    <property type="project" value="TreeGrafter"/>
</dbReference>
<dbReference type="HAMAP" id="MF_00114">
    <property type="entry name" value="DeoC_type1"/>
    <property type="match status" value="1"/>
</dbReference>
<dbReference type="InterPro" id="IPR011343">
    <property type="entry name" value="DeoC"/>
</dbReference>
<dbReference type="FunFam" id="3.20.20.70:FF:000044">
    <property type="entry name" value="Deoxyribose-phosphate aldolase"/>
    <property type="match status" value="1"/>
</dbReference>
<dbReference type="PANTHER" id="PTHR10889:SF1">
    <property type="entry name" value="DEOXYRIBOSE-PHOSPHATE ALDOLASE"/>
    <property type="match status" value="1"/>
</dbReference>
<comment type="catalytic activity">
    <reaction evidence="7">
        <text>2-deoxy-D-ribose 5-phosphate = D-glyceraldehyde 3-phosphate + acetaldehyde</text>
        <dbReference type="Rhea" id="RHEA:12821"/>
        <dbReference type="ChEBI" id="CHEBI:15343"/>
        <dbReference type="ChEBI" id="CHEBI:59776"/>
        <dbReference type="ChEBI" id="CHEBI:62877"/>
        <dbReference type="EC" id="4.1.2.4"/>
    </reaction>
</comment>
<keyword evidence="9" id="KW-1185">Reference proteome</keyword>
<evidence type="ECO:0000256" key="3">
    <source>
        <dbReference type="ARBA" id="ARBA00022490"/>
    </source>
</evidence>
<sequence>MTLLVNLLFSAQMTMPKLSRSVWLSSTHKLLLLPNTTRRRVFGTVLTLPNLPRSSGHLSMPSSTEPFRRLAYACVGFRNKEKKNLCIFPPPARPPIIFCLLPSFVLFPRSQMASQLTYQQLAKVFDHAILKPEQTKADVVTGCELAKKYDVKSVCVKPCDVKQAAELLAGSDVLVGTVISFPHGNSPTSAKVAESLQAIEDGAIELDVVINIGHLKSGSHDEVEQELREIITKSKAKNPKVIFKIIFENAYLTNEEIVAACKISERAGAEFVKTSTGFAKSGHTIEDLKLMRANVSDHIEVKASGGIKTLDQVIAILNTGATRCGSSSTDQILDEFKQSKGL</sequence>
<dbReference type="PANTHER" id="PTHR10889">
    <property type="entry name" value="DEOXYRIBOSE-PHOSPHATE ALDOLASE"/>
    <property type="match status" value="1"/>
</dbReference>
<evidence type="ECO:0000256" key="7">
    <source>
        <dbReference type="ARBA" id="ARBA00048791"/>
    </source>
</evidence>
<evidence type="ECO:0000256" key="5">
    <source>
        <dbReference type="ARBA" id="ARBA00023270"/>
    </source>
</evidence>
<reference evidence="8" key="2">
    <citation type="journal article" date="2022" name="Proc. Natl. Acad. Sci. U.S.A.">
        <title>Diploid-dominant life cycles characterize the early evolution of Fungi.</title>
        <authorList>
            <person name="Amses K.R."/>
            <person name="Simmons D.R."/>
            <person name="Longcore J.E."/>
            <person name="Mondo S.J."/>
            <person name="Seto K."/>
            <person name="Jeronimo G.H."/>
            <person name="Bonds A.E."/>
            <person name="Quandt C.A."/>
            <person name="Davis W.J."/>
            <person name="Chang Y."/>
            <person name="Federici B.A."/>
            <person name="Kuo A."/>
            <person name="LaButti K."/>
            <person name="Pangilinan J."/>
            <person name="Andreopoulos W."/>
            <person name="Tritt A."/>
            <person name="Riley R."/>
            <person name="Hundley H."/>
            <person name="Johnson J."/>
            <person name="Lipzen A."/>
            <person name="Barry K."/>
            <person name="Lang B.F."/>
            <person name="Cuomo C.A."/>
            <person name="Buchler N.E."/>
            <person name="Grigoriev I.V."/>
            <person name="Spatafora J.W."/>
            <person name="Stajich J.E."/>
            <person name="James T.Y."/>
        </authorList>
    </citation>
    <scope>NUCLEOTIDE SEQUENCE</scope>
    <source>
        <strain evidence="8">AG</strain>
    </source>
</reference>
<dbReference type="GO" id="GO:0009264">
    <property type="term" value="P:deoxyribonucleotide catabolic process"/>
    <property type="evidence" value="ECO:0007669"/>
    <property type="project" value="InterPro"/>
</dbReference>
<dbReference type="RefSeq" id="XP_051448681.1">
    <property type="nucleotide sequence ID" value="XM_051585873.1"/>
</dbReference>
<protein>
    <recommendedName>
        <fullName evidence="2">deoxyribose-phosphate aldolase</fullName>
        <ecNumber evidence="2">4.1.2.4</ecNumber>
    </recommendedName>
    <alternativeName>
        <fullName evidence="6">2-deoxy-D-ribose 5-phosphate aldolase</fullName>
    </alternativeName>
</protein>
<evidence type="ECO:0000313" key="9">
    <source>
        <dbReference type="Proteomes" id="UP001206595"/>
    </source>
</evidence>
<dbReference type="Proteomes" id="UP001206595">
    <property type="component" value="Unassembled WGS sequence"/>
</dbReference>
<comment type="caution">
    <text evidence="8">The sequence shown here is derived from an EMBL/GenBank/DDBJ whole genome shotgun (WGS) entry which is preliminary data.</text>
</comment>
<evidence type="ECO:0000256" key="6">
    <source>
        <dbReference type="ARBA" id="ARBA00032755"/>
    </source>
</evidence>
<dbReference type="AlphaFoldDB" id="A0AAD5EI01"/>
<dbReference type="SMART" id="SM01133">
    <property type="entry name" value="DeoC"/>
    <property type="match status" value="1"/>
</dbReference>
<organism evidence="8 9">
    <name type="scientific">Umbelopsis ramanniana AG</name>
    <dbReference type="NCBI Taxonomy" id="1314678"/>
    <lineage>
        <taxon>Eukaryota</taxon>
        <taxon>Fungi</taxon>
        <taxon>Fungi incertae sedis</taxon>
        <taxon>Mucoromycota</taxon>
        <taxon>Mucoromycotina</taxon>
        <taxon>Umbelopsidomycetes</taxon>
        <taxon>Umbelopsidales</taxon>
        <taxon>Umbelopsidaceae</taxon>
        <taxon>Umbelopsis</taxon>
    </lineage>
</organism>
<dbReference type="GO" id="GO:0004139">
    <property type="term" value="F:deoxyribose-phosphate aldolase activity"/>
    <property type="evidence" value="ECO:0007669"/>
    <property type="project" value="UniProtKB-EC"/>
</dbReference>
<evidence type="ECO:0000256" key="1">
    <source>
        <dbReference type="ARBA" id="ARBA00010936"/>
    </source>
</evidence>
<name>A0AAD5EI01_UMBRA</name>
<gene>
    <name evidence="8" type="ORF">K450DRAFT_222261</name>
</gene>
<dbReference type="GO" id="GO:0005737">
    <property type="term" value="C:cytoplasm"/>
    <property type="evidence" value="ECO:0007669"/>
    <property type="project" value="InterPro"/>
</dbReference>
<dbReference type="CDD" id="cd00959">
    <property type="entry name" value="DeoC"/>
    <property type="match status" value="1"/>
</dbReference>
<evidence type="ECO:0000313" key="8">
    <source>
        <dbReference type="EMBL" id="KAI8583677.1"/>
    </source>
</evidence>
<dbReference type="NCBIfam" id="TIGR00126">
    <property type="entry name" value="deoC"/>
    <property type="match status" value="1"/>
</dbReference>